<dbReference type="STRING" id="1392250.A0A2I2G169"/>
<evidence type="ECO:0000313" key="3">
    <source>
        <dbReference type="Proteomes" id="UP000234275"/>
    </source>
</evidence>
<dbReference type="VEuPathDB" id="FungiDB:P170DRAFT_218050"/>
<dbReference type="Pfam" id="PF24864">
    <property type="entry name" value="DUF7730"/>
    <property type="match status" value="1"/>
</dbReference>
<protein>
    <recommendedName>
        <fullName evidence="1">DUF7730 domain-containing protein</fullName>
    </recommendedName>
</protein>
<dbReference type="GeneID" id="36550543"/>
<dbReference type="RefSeq" id="XP_024701920.1">
    <property type="nucleotide sequence ID" value="XM_024842844.1"/>
</dbReference>
<dbReference type="PANTHER" id="PTHR38790">
    <property type="entry name" value="2EXR DOMAIN-CONTAINING PROTEIN-RELATED"/>
    <property type="match status" value="1"/>
</dbReference>
<proteinExistence type="predicted"/>
<keyword evidence="3" id="KW-1185">Reference proteome</keyword>
<comment type="caution">
    <text evidence="2">The sequence shown here is derived from an EMBL/GenBank/DDBJ whole genome shotgun (WGS) entry which is preliminary data.</text>
</comment>
<dbReference type="OrthoDB" id="4757095at2759"/>
<gene>
    <name evidence="2" type="ORF">P170DRAFT_218050</name>
</gene>
<evidence type="ECO:0000313" key="2">
    <source>
        <dbReference type="EMBL" id="PLB46618.1"/>
    </source>
</evidence>
<evidence type="ECO:0000259" key="1">
    <source>
        <dbReference type="Pfam" id="PF24864"/>
    </source>
</evidence>
<sequence length="180" mass="20995">MPTSDMFGRLFRPKPRMPLINDQQQCMLVSRLPRELRDMIWEEVLGGMTIHLVRTRTKIKAILCELNHDQQRPICKHPCWGQSEEEVKIKPICYQSKVGGLYTGPLQEFPVTCPNLLPLVCTCRRIYAETISILYTHNTFQINHLSTLIQLSSTPVLSRIRRLSLYHYFPVDFDPTRTPK</sequence>
<dbReference type="AlphaFoldDB" id="A0A2I2G169"/>
<reference evidence="2 3" key="1">
    <citation type="submission" date="2016-12" db="EMBL/GenBank/DDBJ databases">
        <title>The genomes of Aspergillus section Nigri reveals drivers in fungal speciation.</title>
        <authorList>
            <consortium name="DOE Joint Genome Institute"/>
            <person name="Vesth T.C."/>
            <person name="Nybo J."/>
            <person name="Theobald S."/>
            <person name="Brandl J."/>
            <person name="Frisvad J.C."/>
            <person name="Nielsen K.F."/>
            <person name="Lyhne E.K."/>
            <person name="Kogle M.E."/>
            <person name="Kuo A."/>
            <person name="Riley R."/>
            <person name="Clum A."/>
            <person name="Nolan M."/>
            <person name="Lipzen A."/>
            <person name="Salamov A."/>
            <person name="Henrissat B."/>
            <person name="Wiebenga A."/>
            <person name="De Vries R.P."/>
            <person name="Grigoriev I.V."/>
            <person name="Mortensen U.H."/>
            <person name="Andersen M.R."/>
            <person name="Baker S.E."/>
        </authorList>
    </citation>
    <scope>NUCLEOTIDE SEQUENCE [LARGE SCALE GENOMIC DNA]</scope>
    <source>
        <strain evidence="2 3">IBT 23096</strain>
    </source>
</reference>
<organism evidence="2 3">
    <name type="scientific">Aspergillus steynii IBT 23096</name>
    <dbReference type="NCBI Taxonomy" id="1392250"/>
    <lineage>
        <taxon>Eukaryota</taxon>
        <taxon>Fungi</taxon>
        <taxon>Dikarya</taxon>
        <taxon>Ascomycota</taxon>
        <taxon>Pezizomycotina</taxon>
        <taxon>Eurotiomycetes</taxon>
        <taxon>Eurotiomycetidae</taxon>
        <taxon>Eurotiales</taxon>
        <taxon>Aspergillaceae</taxon>
        <taxon>Aspergillus</taxon>
        <taxon>Aspergillus subgen. Circumdati</taxon>
    </lineage>
</organism>
<accession>A0A2I2G169</accession>
<dbReference type="EMBL" id="MSFO01000006">
    <property type="protein sequence ID" value="PLB46618.1"/>
    <property type="molecule type" value="Genomic_DNA"/>
</dbReference>
<dbReference type="Proteomes" id="UP000234275">
    <property type="component" value="Unassembled WGS sequence"/>
</dbReference>
<name>A0A2I2G169_9EURO</name>
<feature type="domain" description="DUF7730" evidence="1">
    <location>
        <begin position="22"/>
        <end position="165"/>
    </location>
</feature>
<dbReference type="InterPro" id="IPR056632">
    <property type="entry name" value="DUF7730"/>
</dbReference>